<proteinExistence type="predicted"/>
<dbReference type="AlphaFoldDB" id="A0A5J4V6L0"/>
<protein>
    <submittedName>
        <fullName evidence="1">Uncharacterized protein</fullName>
    </submittedName>
</protein>
<name>A0A5J4V6L0_9EUKA</name>
<gene>
    <name evidence="1" type="ORF">EZS28_026410</name>
</gene>
<sequence length="67" mass="7811">MKRRLLVVRDAQFAGILAAVRTELRFPAEAPYFLSYAYDDVDRIQISTDGWFRTQATLIFRGLWAEN</sequence>
<evidence type="ECO:0000313" key="2">
    <source>
        <dbReference type="Proteomes" id="UP000324800"/>
    </source>
</evidence>
<evidence type="ECO:0000313" key="1">
    <source>
        <dbReference type="EMBL" id="KAA6378064.1"/>
    </source>
</evidence>
<dbReference type="EMBL" id="SNRW01009401">
    <property type="protein sequence ID" value="KAA6378064.1"/>
    <property type="molecule type" value="Genomic_DNA"/>
</dbReference>
<accession>A0A5J4V6L0</accession>
<dbReference type="Proteomes" id="UP000324800">
    <property type="component" value="Unassembled WGS sequence"/>
</dbReference>
<organism evidence="1 2">
    <name type="scientific">Streblomastix strix</name>
    <dbReference type="NCBI Taxonomy" id="222440"/>
    <lineage>
        <taxon>Eukaryota</taxon>
        <taxon>Metamonada</taxon>
        <taxon>Preaxostyla</taxon>
        <taxon>Oxymonadida</taxon>
        <taxon>Streblomastigidae</taxon>
        <taxon>Streblomastix</taxon>
    </lineage>
</organism>
<reference evidence="1 2" key="1">
    <citation type="submission" date="2019-03" db="EMBL/GenBank/DDBJ databases">
        <title>Single cell metagenomics reveals metabolic interactions within the superorganism composed of flagellate Streblomastix strix and complex community of Bacteroidetes bacteria on its surface.</title>
        <authorList>
            <person name="Treitli S.C."/>
            <person name="Kolisko M."/>
            <person name="Husnik F."/>
            <person name="Keeling P."/>
            <person name="Hampl V."/>
        </authorList>
    </citation>
    <scope>NUCLEOTIDE SEQUENCE [LARGE SCALE GENOMIC DNA]</scope>
    <source>
        <strain evidence="1">ST1C</strain>
    </source>
</reference>
<comment type="caution">
    <text evidence="1">The sequence shown here is derived from an EMBL/GenBank/DDBJ whole genome shotgun (WGS) entry which is preliminary data.</text>
</comment>